<dbReference type="AlphaFoldDB" id="A0A2G9ZJP7"/>
<evidence type="ECO:0000256" key="2">
    <source>
        <dbReference type="ARBA" id="ARBA00022692"/>
    </source>
</evidence>
<feature type="transmembrane region" description="Helical" evidence="4">
    <location>
        <begin position="33"/>
        <end position="56"/>
    </location>
</feature>
<keyword evidence="4" id="KW-1133">Transmembrane helix</keyword>
<reference evidence="5 6" key="1">
    <citation type="submission" date="2017-09" db="EMBL/GenBank/DDBJ databases">
        <title>Depth-based differentiation of microbial function through sediment-hosted aquifers and enrichment of novel symbionts in the deep terrestrial subsurface.</title>
        <authorList>
            <person name="Probst A.J."/>
            <person name="Ladd B."/>
            <person name="Jarett J.K."/>
            <person name="Geller-Mcgrath D.E."/>
            <person name="Sieber C.M."/>
            <person name="Emerson J.B."/>
            <person name="Anantharaman K."/>
            <person name="Thomas B.C."/>
            <person name="Malmstrom R."/>
            <person name="Stieglmeier M."/>
            <person name="Klingl A."/>
            <person name="Woyke T."/>
            <person name="Ryan C.M."/>
            <person name="Banfield J.F."/>
        </authorList>
    </citation>
    <scope>NUCLEOTIDE SEQUENCE [LARGE SCALE GENOMIC DNA]</scope>
    <source>
        <strain evidence="5">CG23_combo_of_CG06-09_8_20_14_all_49_15</strain>
    </source>
</reference>
<name>A0A2G9ZJP7_9BACT</name>
<dbReference type="Proteomes" id="UP000230729">
    <property type="component" value="Unassembled WGS sequence"/>
</dbReference>
<feature type="transmembrane region" description="Helical" evidence="4">
    <location>
        <begin position="76"/>
        <end position="99"/>
    </location>
</feature>
<proteinExistence type="predicted"/>
<dbReference type="EMBL" id="PCSD01000109">
    <property type="protein sequence ID" value="PIP33394.1"/>
    <property type="molecule type" value="Genomic_DNA"/>
</dbReference>
<protein>
    <submittedName>
        <fullName evidence="5">Uncharacterized protein</fullName>
    </submittedName>
</protein>
<feature type="transmembrane region" description="Helical" evidence="4">
    <location>
        <begin position="111"/>
        <end position="131"/>
    </location>
</feature>
<dbReference type="GO" id="GO:0016020">
    <property type="term" value="C:membrane"/>
    <property type="evidence" value="ECO:0007669"/>
    <property type="project" value="UniProtKB-SubCell"/>
</dbReference>
<organism evidence="5 6">
    <name type="scientific">Candidatus Falkowbacteria bacterium CG23_combo_of_CG06-09_8_20_14_all_49_15</name>
    <dbReference type="NCBI Taxonomy" id="1974572"/>
    <lineage>
        <taxon>Bacteria</taxon>
        <taxon>Candidatus Falkowiibacteriota</taxon>
    </lineage>
</organism>
<dbReference type="Gene3D" id="1.10.287.90">
    <property type="match status" value="1"/>
</dbReference>
<dbReference type="InterPro" id="IPR036257">
    <property type="entry name" value="Cyt_c_oxidase_su2_TM_sf"/>
</dbReference>
<evidence type="ECO:0000256" key="4">
    <source>
        <dbReference type="SAM" id="Phobius"/>
    </source>
</evidence>
<evidence type="ECO:0000313" key="6">
    <source>
        <dbReference type="Proteomes" id="UP000230729"/>
    </source>
</evidence>
<accession>A0A2G9ZJP7</accession>
<keyword evidence="2 4" id="KW-0812">Transmembrane</keyword>
<comment type="subcellular location">
    <subcellularLocation>
        <location evidence="1">Membrane</location>
    </subcellularLocation>
</comment>
<comment type="caution">
    <text evidence="5">The sequence shown here is derived from an EMBL/GenBank/DDBJ whole genome shotgun (WGS) entry which is preliminary data.</text>
</comment>
<evidence type="ECO:0000256" key="1">
    <source>
        <dbReference type="ARBA" id="ARBA00004370"/>
    </source>
</evidence>
<gene>
    <name evidence="5" type="ORF">COX22_04605</name>
</gene>
<sequence length="326" mass="37250">MTDHNNLTERILEKIKGESLTPRPKWLFAAKNLFWWAGGAFFLLATASSGAMVFFLWRHDQLDFYRHAHGHPLELFWTLVPFFWLFCIAVFLVLVYYYFKRTKKGYRYSRAMIIGAGALGAILIGAFFHFFNFSQPLDDFLGRQAPFYDRVINPRVHFWSDPAQGRLAGLLIQEKAADSFGLLDQKKKEWTVLTGQMVFREGADLRIGESARFIGQISSTSIFTASEALPFGPGREFWRRPEFVPWAGRKLGDPVCPSGAQNSRGFVQEKAGYRPVFHPLVREALLEGLRDKSGMIREAWPNDPALVENLESLALPAELLEILRPE</sequence>
<evidence type="ECO:0000313" key="5">
    <source>
        <dbReference type="EMBL" id="PIP33394.1"/>
    </source>
</evidence>
<evidence type="ECO:0000256" key="3">
    <source>
        <dbReference type="ARBA" id="ARBA00023136"/>
    </source>
</evidence>
<dbReference type="SUPFAM" id="SSF81464">
    <property type="entry name" value="Cytochrome c oxidase subunit II-like, transmembrane region"/>
    <property type="match status" value="1"/>
</dbReference>
<keyword evidence="3 4" id="KW-0472">Membrane</keyword>